<dbReference type="Gene3D" id="3.10.450.50">
    <property type="match status" value="1"/>
</dbReference>
<dbReference type="EMBL" id="MCRM02000011">
    <property type="protein sequence ID" value="PNV74734.1"/>
    <property type="molecule type" value="Genomic_DNA"/>
</dbReference>
<dbReference type="PANTHER" id="PTHR38436">
    <property type="entry name" value="POLYKETIDE CYCLASE SNOAL-LIKE DOMAIN"/>
    <property type="match status" value="1"/>
</dbReference>
<evidence type="ECO:0000313" key="3">
    <source>
        <dbReference type="Proteomes" id="UP000094669"/>
    </source>
</evidence>
<comment type="caution">
    <text evidence="2">The sequence shown here is derived from an EMBL/GenBank/DDBJ whole genome shotgun (WGS) entry which is preliminary data.</text>
</comment>
<organism evidence="2 3">
    <name type="scientific">Leptospira inadai serovar Lyme</name>
    <dbReference type="NCBI Taxonomy" id="293084"/>
    <lineage>
        <taxon>Bacteria</taxon>
        <taxon>Pseudomonadati</taxon>
        <taxon>Spirochaetota</taxon>
        <taxon>Spirochaetia</taxon>
        <taxon>Leptospirales</taxon>
        <taxon>Leptospiraceae</taxon>
        <taxon>Leptospira</taxon>
    </lineage>
</organism>
<protein>
    <submittedName>
        <fullName evidence="2">Polyketide cyclase</fullName>
    </submittedName>
</protein>
<dbReference type="Pfam" id="PF07366">
    <property type="entry name" value="SnoaL"/>
    <property type="match status" value="1"/>
</dbReference>
<name>A0ABX4YHV6_9LEPT</name>
<dbReference type="InterPro" id="IPR032710">
    <property type="entry name" value="NTF2-like_dom_sf"/>
</dbReference>
<dbReference type="Proteomes" id="UP000094669">
    <property type="component" value="Unassembled WGS sequence"/>
</dbReference>
<proteinExistence type="predicted"/>
<evidence type="ECO:0000256" key="1">
    <source>
        <dbReference type="SAM" id="SignalP"/>
    </source>
</evidence>
<dbReference type="RefSeq" id="WP_010414484.1">
    <property type="nucleotide sequence ID" value="NZ_MCRM02000011.1"/>
</dbReference>
<keyword evidence="1" id="KW-0732">Signal</keyword>
<keyword evidence="3" id="KW-1185">Reference proteome</keyword>
<dbReference type="SUPFAM" id="SSF54427">
    <property type="entry name" value="NTF2-like"/>
    <property type="match status" value="1"/>
</dbReference>
<evidence type="ECO:0000313" key="2">
    <source>
        <dbReference type="EMBL" id="PNV74734.1"/>
    </source>
</evidence>
<feature type="signal peptide" evidence="1">
    <location>
        <begin position="1"/>
        <end position="24"/>
    </location>
</feature>
<feature type="chain" id="PRO_5046483552" evidence="1">
    <location>
        <begin position="25"/>
        <end position="152"/>
    </location>
</feature>
<reference evidence="2" key="1">
    <citation type="submission" date="2018-01" db="EMBL/GenBank/DDBJ databases">
        <title>Genomic characterization of Leptospira inadai serogroup Lyme isolated from captured rat in Brazil and comparative analysis with human reference strain.</title>
        <authorList>
            <person name="Moreno L.Z."/>
            <person name="Loureiro A.P."/>
            <person name="Miraglia F."/>
            <person name="Kremer F.S."/>
            <person name="Eslabao M.R."/>
            <person name="Dellagostin O.A."/>
            <person name="Lilenbaum W."/>
            <person name="Moreno A.M."/>
        </authorList>
    </citation>
    <scope>NUCLEOTIDE SEQUENCE [LARGE SCALE GENOMIC DNA]</scope>
    <source>
        <strain evidence="2">M34/99</strain>
    </source>
</reference>
<dbReference type="InterPro" id="IPR009959">
    <property type="entry name" value="Cyclase_SnoaL-like"/>
</dbReference>
<gene>
    <name evidence="2" type="ORF">BES34_012250</name>
</gene>
<dbReference type="PANTHER" id="PTHR38436:SF1">
    <property type="entry name" value="ESTER CYCLASE"/>
    <property type="match status" value="1"/>
</dbReference>
<sequence>MKLVLLKPLSSIALLLLHVQAVVAKDSNKEAFHKRIVLEFYEAAINRKDYDRASTFLGTRYIQHNQTAADGKDGLRKFLAFLKEKFPNSRSEIKKVFTDGDYVILHVHAVREPGTKGIAIMDIFRMQDGKIVEHWDVHEEISSTPANDNGMF</sequence>
<accession>A0ABX4YHV6</accession>